<feature type="domain" description="TauD/TfdA-like" evidence="8">
    <location>
        <begin position="70"/>
        <end position="314"/>
    </location>
</feature>
<evidence type="ECO:0000256" key="5">
    <source>
        <dbReference type="ARBA" id="ARBA00023002"/>
    </source>
</evidence>
<accession>A0A366LXB7</accession>
<dbReference type="InterPro" id="IPR003819">
    <property type="entry name" value="TauD/TfdA-like"/>
</dbReference>
<dbReference type="Pfam" id="PF02668">
    <property type="entry name" value="TauD"/>
    <property type="match status" value="1"/>
</dbReference>
<proteinExistence type="inferred from homology"/>
<organism evidence="9 10">
    <name type="scientific">Spongiactinospora rosea</name>
    <dbReference type="NCBI Taxonomy" id="2248750"/>
    <lineage>
        <taxon>Bacteria</taxon>
        <taxon>Bacillati</taxon>
        <taxon>Actinomycetota</taxon>
        <taxon>Actinomycetes</taxon>
        <taxon>Streptosporangiales</taxon>
        <taxon>Streptosporangiaceae</taxon>
        <taxon>Spongiactinospora</taxon>
    </lineage>
</organism>
<dbReference type="SUPFAM" id="SSF51197">
    <property type="entry name" value="Clavaminate synthase-like"/>
    <property type="match status" value="1"/>
</dbReference>
<comment type="cofactor">
    <cofactor evidence="1">
        <name>Fe(2+)</name>
        <dbReference type="ChEBI" id="CHEBI:29033"/>
    </cofactor>
</comment>
<evidence type="ECO:0000256" key="1">
    <source>
        <dbReference type="ARBA" id="ARBA00001954"/>
    </source>
</evidence>
<comment type="similarity">
    <text evidence="2">Belongs to the TfdA dioxygenase family.</text>
</comment>
<dbReference type="GO" id="GO:0051213">
    <property type="term" value="F:dioxygenase activity"/>
    <property type="evidence" value="ECO:0007669"/>
    <property type="project" value="UniProtKB-KW"/>
</dbReference>
<feature type="region of interest" description="Disordered" evidence="7">
    <location>
        <begin position="14"/>
        <end position="42"/>
    </location>
</feature>
<gene>
    <name evidence="9" type="ORF">DP939_21745</name>
</gene>
<dbReference type="EMBL" id="QMEY01000009">
    <property type="protein sequence ID" value="RBQ17999.1"/>
    <property type="molecule type" value="Genomic_DNA"/>
</dbReference>
<evidence type="ECO:0000256" key="4">
    <source>
        <dbReference type="ARBA" id="ARBA00022964"/>
    </source>
</evidence>
<evidence type="ECO:0000259" key="8">
    <source>
        <dbReference type="Pfam" id="PF02668"/>
    </source>
</evidence>
<evidence type="ECO:0000313" key="9">
    <source>
        <dbReference type="EMBL" id="RBQ17999.1"/>
    </source>
</evidence>
<keyword evidence="3" id="KW-0479">Metal-binding</keyword>
<dbReference type="GO" id="GO:0046872">
    <property type="term" value="F:metal ion binding"/>
    <property type="evidence" value="ECO:0007669"/>
    <property type="project" value="UniProtKB-KW"/>
</dbReference>
<keyword evidence="6" id="KW-0408">Iron</keyword>
<dbReference type="InterPro" id="IPR051178">
    <property type="entry name" value="TfdA_dioxygenase"/>
</dbReference>
<evidence type="ECO:0000256" key="6">
    <source>
        <dbReference type="ARBA" id="ARBA00023004"/>
    </source>
</evidence>
<dbReference type="AlphaFoldDB" id="A0A366LXB7"/>
<sequence length="326" mass="36050">MTFLLFSAGRRLPHCRDMTRGRPGPSGSVQDGPAARGETPMSAGISTVQDGFVAEMGPEMGPEMGSDAPLTELVPDIQEALLRYAVVVIRGRRLSALEQAAFTRSLGPLEPASDMRNHHPDSTDVMVVDNSGATPIVGNQWWHSDRSFLPAPTRYTVLYGRLIPPSGSETLFADMVAACRDAPAPWRAVLRRAHGVHSYDRLAHLRAEIHQAPVQPDYATRFPPVRHPIIRVHPETGTVAFYLSELCLDRIESADGTPVDELSLGELHAFATDERYVYRHTWRRDDVVIWDNCRVLHRAGRLRPGVPRILHRTTTAGDPPEPGFPA</sequence>
<name>A0A366LXB7_9ACTN</name>
<keyword evidence="10" id="KW-1185">Reference proteome</keyword>
<dbReference type="Proteomes" id="UP000253303">
    <property type="component" value="Unassembled WGS sequence"/>
</dbReference>
<protein>
    <recommendedName>
        <fullName evidence="8">TauD/TfdA-like domain-containing protein</fullName>
    </recommendedName>
</protein>
<dbReference type="PANTHER" id="PTHR43779">
    <property type="entry name" value="DIOXYGENASE RV0097-RELATED"/>
    <property type="match status" value="1"/>
</dbReference>
<keyword evidence="5" id="KW-0560">Oxidoreductase</keyword>
<dbReference type="InterPro" id="IPR042098">
    <property type="entry name" value="TauD-like_sf"/>
</dbReference>
<evidence type="ECO:0000256" key="3">
    <source>
        <dbReference type="ARBA" id="ARBA00022723"/>
    </source>
</evidence>
<keyword evidence="4" id="KW-0223">Dioxygenase</keyword>
<comment type="caution">
    <text evidence="9">The sequence shown here is derived from an EMBL/GenBank/DDBJ whole genome shotgun (WGS) entry which is preliminary data.</text>
</comment>
<dbReference type="Gene3D" id="3.60.130.10">
    <property type="entry name" value="Clavaminate synthase-like"/>
    <property type="match status" value="1"/>
</dbReference>
<evidence type="ECO:0000256" key="7">
    <source>
        <dbReference type="SAM" id="MobiDB-lite"/>
    </source>
</evidence>
<reference evidence="9 10" key="1">
    <citation type="submission" date="2018-06" db="EMBL/GenBank/DDBJ databases">
        <title>Sphaerisporangium craniellae sp. nov., isolated from a marine sponge in the South China Sea.</title>
        <authorList>
            <person name="Li L."/>
        </authorList>
    </citation>
    <scope>NUCLEOTIDE SEQUENCE [LARGE SCALE GENOMIC DNA]</scope>
    <source>
        <strain evidence="9 10">LHW63015</strain>
    </source>
</reference>
<evidence type="ECO:0000256" key="2">
    <source>
        <dbReference type="ARBA" id="ARBA00005896"/>
    </source>
</evidence>
<evidence type="ECO:0000313" key="10">
    <source>
        <dbReference type="Proteomes" id="UP000253303"/>
    </source>
</evidence>
<dbReference type="PANTHER" id="PTHR43779:SF3">
    <property type="entry name" value="(3R)-3-[(CARBOXYMETHYL)AMINO]FATTY ACID OXYGENASE_DECARBOXYLASE"/>
    <property type="match status" value="1"/>
</dbReference>